<evidence type="ECO:0000256" key="2">
    <source>
        <dbReference type="SAM" id="SignalP"/>
    </source>
</evidence>
<keyword evidence="2" id="KW-0732">Signal</keyword>
<gene>
    <name evidence="3" type="ORF">SCHPADRAFT_892067</name>
</gene>
<evidence type="ECO:0000256" key="1">
    <source>
        <dbReference type="SAM" id="MobiDB-lite"/>
    </source>
</evidence>
<dbReference type="EMBL" id="KQ086016">
    <property type="protein sequence ID" value="KLO10820.1"/>
    <property type="molecule type" value="Genomic_DNA"/>
</dbReference>
<feature type="signal peptide" evidence="2">
    <location>
        <begin position="1"/>
        <end position="19"/>
    </location>
</feature>
<protein>
    <submittedName>
        <fullName evidence="3">Uncharacterized protein</fullName>
    </submittedName>
</protein>
<evidence type="ECO:0000313" key="4">
    <source>
        <dbReference type="Proteomes" id="UP000053477"/>
    </source>
</evidence>
<evidence type="ECO:0000313" key="3">
    <source>
        <dbReference type="EMBL" id="KLO10820.1"/>
    </source>
</evidence>
<feature type="region of interest" description="Disordered" evidence="1">
    <location>
        <begin position="90"/>
        <end position="110"/>
    </location>
</feature>
<proteinExistence type="predicted"/>
<sequence length="123" mass="13237">MQLSFAALFFSSLATIVLAGNVGAGRIDSGSHLIGLFDRGTPSRGIDLMGVENLLPEPVNGTLVFANDHPLLDQMEFSYNTLNSISPSKIQATKTSTVSGTSVSSQGKEHYALRETQSHSYRY</sequence>
<dbReference type="AlphaFoldDB" id="A0A0H2RG07"/>
<feature type="compositionally biased region" description="Low complexity" evidence="1">
    <location>
        <begin position="93"/>
        <end position="106"/>
    </location>
</feature>
<feature type="chain" id="PRO_5005201798" evidence="2">
    <location>
        <begin position="20"/>
        <end position="123"/>
    </location>
</feature>
<reference evidence="3 4" key="1">
    <citation type="submission" date="2015-04" db="EMBL/GenBank/DDBJ databases">
        <title>Complete genome sequence of Schizopora paradoxa KUC8140, a cosmopolitan wood degrader in East Asia.</title>
        <authorList>
            <consortium name="DOE Joint Genome Institute"/>
            <person name="Min B."/>
            <person name="Park H."/>
            <person name="Jang Y."/>
            <person name="Kim J.-J."/>
            <person name="Kim K.H."/>
            <person name="Pangilinan J."/>
            <person name="Lipzen A."/>
            <person name="Riley R."/>
            <person name="Grigoriev I.V."/>
            <person name="Spatafora J.W."/>
            <person name="Choi I.-G."/>
        </authorList>
    </citation>
    <scope>NUCLEOTIDE SEQUENCE [LARGE SCALE GENOMIC DNA]</scope>
    <source>
        <strain evidence="3 4">KUC8140</strain>
    </source>
</reference>
<accession>A0A0H2RG07</accession>
<name>A0A0H2RG07_9AGAM</name>
<dbReference type="InParanoid" id="A0A0H2RG07"/>
<dbReference type="Proteomes" id="UP000053477">
    <property type="component" value="Unassembled WGS sequence"/>
</dbReference>
<keyword evidence="4" id="KW-1185">Reference proteome</keyword>
<organism evidence="3 4">
    <name type="scientific">Schizopora paradoxa</name>
    <dbReference type="NCBI Taxonomy" id="27342"/>
    <lineage>
        <taxon>Eukaryota</taxon>
        <taxon>Fungi</taxon>
        <taxon>Dikarya</taxon>
        <taxon>Basidiomycota</taxon>
        <taxon>Agaricomycotina</taxon>
        <taxon>Agaricomycetes</taxon>
        <taxon>Hymenochaetales</taxon>
        <taxon>Schizoporaceae</taxon>
        <taxon>Schizopora</taxon>
    </lineage>
</organism>